<sequence>MKQDTNGSIEHEAADASPVEYAEPPAMEQLRRLNQNLCNAQDQTALPHLGRQLARQCEEMDARLMQGLIDIRAAHLGLQAILTLLQCRDEPLLFSSEEAAALLEPVQQRLCQGLSCINRLV</sequence>
<gene>
    <name evidence="2" type="ORF">J1C50_08240</name>
</gene>
<evidence type="ECO:0000313" key="3">
    <source>
        <dbReference type="Proteomes" id="UP000664349"/>
    </source>
</evidence>
<dbReference type="RefSeq" id="WP_043590455.1">
    <property type="nucleotide sequence ID" value="NZ_JAEILV010000005.1"/>
</dbReference>
<accession>A0ABS3GKC9</accession>
<evidence type="ECO:0000313" key="2">
    <source>
        <dbReference type="EMBL" id="MBO0415499.1"/>
    </source>
</evidence>
<feature type="compositionally biased region" description="Basic and acidic residues" evidence="1">
    <location>
        <begin position="1"/>
        <end position="14"/>
    </location>
</feature>
<protein>
    <submittedName>
        <fullName evidence="2">DUF1484 family protein</fullName>
    </submittedName>
</protein>
<comment type="caution">
    <text evidence="2">The sequence shown here is derived from an EMBL/GenBank/DDBJ whole genome shotgun (WGS) entry which is preliminary data.</text>
</comment>
<dbReference type="EMBL" id="JAFLRD010000006">
    <property type="protein sequence ID" value="MBO0415499.1"/>
    <property type="molecule type" value="Genomic_DNA"/>
</dbReference>
<keyword evidence="3" id="KW-1185">Reference proteome</keyword>
<organism evidence="2 3">
    <name type="scientific">Chromobacterium haemolyticum</name>
    <dbReference type="NCBI Taxonomy" id="394935"/>
    <lineage>
        <taxon>Bacteria</taxon>
        <taxon>Pseudomonadati</taxon>
        <taxon>Pseudomonadota</taxon>
        <taxon>Betaproteobacteria</taxon>
        <taxon>Neisseriales</taxon>
        <taxon>Chromobacteriaceae</taxon>
        <taxon>Chromobacterium</taxon>
    </lineage>
</organism>
<reference evidence="2 3" key="1">
    <citation type="submission" date="2021-03" db="EMBL/GenBank/DDBJ databases">
        <title>First Case of infection caused by Chromobacterium haemolyticum derived from water in China.</title>
        <authorList>
            <person name="Chen J."/>
            <person name="Liu C."/>
        </authorList>
    </citation>
    <scope>NUCLEOTIDE SEQUENCE [LARGE SCALE GENOMIC DNA]</scope>
    <source>
        <strain evidence="2 3">WJ-5</strain>
    </source>
</reference>
<evidence type="ECO:0000256" key="1">
    <source>
        <dbReference type="SAM" id="MobiDB-lite"/>
    </source>
</evidence>
<name>A0ABS3GKC9_9NEIS</name>
<dbReference type="Proteomes" id="UP000664349">
    <property type="component" value="Unassembled WGS sequence"/>
</dbReference>
<dbReference type="InterPro" id="IPR009957">
    <property type="entry name" value="DUF1484"/>
</dbReference>
<proteinExistence type="predicted"/>
<feature type="region of interest" description="Disordered" evidence="1">
    <location>
        <begin position="1"/>
        <end position="24"/>
    </location>
</feature>
<dbReference type="Pfam" id="PF07363">
    <property type="entry name" value="DUF1484"/>
    <property type="match status" value="1"/>
</dbReference>